<sequence length="658" mass="72411">MSLVKGLQGLTAGALDGVGNTLDVAGGTLNMAADKIEGSDASAPANETGGTGTAAAADAPPPDPAIEDSIRVNLVNHRDPTQGGFYMKLSRAVRDGDNLSALRKMIAGSTERKDVALLDFCSKSGIIVPDTYSIRDYIDECLKSDGSSSKDGILDIYLRTSLKKTGSDAKQTSGITEGQYMDPVKLARLRTEFDDRAFKLLTGTFYKYPAQLEEEDWSVVSENNALCYGHCVVRRQEGDKTLVVGLERARYPAFRLKKRNILSDRLASKTYKDVTFYLRIPDVIIDDQSFQGSLFGFSMSASASYGQSSSDSEAASQESSKKSVTIAYNFPRVTVLLDGNSLELTMECQRDLAEIKDAESLTKFLDDYGEFFSARVQLGGRLFATEEVEESSSSSNKTEETKKAMKAAASASFGSFSASVSASHDENATAASSKAASNAASTLTWQARGGDTLLCNDPTAWCPTVGDFYYWRITKQERVSHVVDFIGTLPGFESVPENVAQWRKQPRKVVPVQAVHLKQVKDGKPASFLQGFDAVDLCYDTPYRLRDPVKGYIDFDASSWRYLYMTNVKSNRFFVFHAYSKDWDDNYTPRPIPQLAAGARVALTFVDMEMKAKGLPESEGDIVWAGHDSGCQYLRAIYRTRGQDRHRAQEVWLQFVDS</sequence>
<feature type="region of interest" description="Disordered" evidence="1">
    <location>
        <begin position="39"/>
        <end position="63"/>
    </location>
</feature>
<evidence type="ECO:0000256" key="1">
    <source>
        <dbReference type="SAM" id="MobiDB-lite"/>
    </source>
</evidence>
<accession>A0AAN9U5I8</accession>
<dbReference type="AlphaFoldDB" id="A0AAN9U5I8"/>
<comment type="caution">
    <text evidence="3">The sequence shown here is derived from an EMBL/GenBank/DDBJ whole genome shotgun (WGS) entry which is preliminary data.</text>
</comment>
<feature type="domain" description="MACPF-like" evidence="2">
    <location>
        <begin position="358"/>
        <end position="485"/>
    </location>
</feature>
<feature type="compositionally biased region" description="Low complexity" evidence="1">
    <location>
        <begin position="43"/>
        <end position="58"/>
    </location>
</feature>
<protein>
    <recommendedName>
        <fullName evidence="2">MACPF-like domain-containing protein</fullName>
    </recommendedName>
</protein>
<dbReference type="Proteomes" id="UP001320245">
    <property type="component" value="Unassembled WGS sequence"/>
</dbReference>
<name>A0AAN9U5I8_9PEZI</name>
<evidence type="ECO:0000313" key="4">
    <source>
        <dbReference type="Proteomes" id="UP001320245"/>
    </source>
</evidence>
<keyword evidence="4" id="KW-1185">Reference proteome</keyword>
<dbReference type="Pfam" id="PF22693">
    <property type="entry name" value="MACPF_1"/>
    <property type="match status" value="1"/>
</dbReference>
<reference evidence="3 4" key="1">
    <citation type="journal article" date="2023" name="PLoS ONE">
        <title>Cytospora paraplurivora sp. nov. isolated from orchards with fruit tree decline syndrome in Ontario, Canada.</title>
        <authorList>
            <person name="Ilyukhin E."/>
            <person name="Nguyen H.D.T."/>
            <person name="Castle A.J."/>
            <person name="Ellouze W."/>
        </authorList>
    </citation>
    <scope>NUCLEOTIDE SEQUENCE [LARGE SCALE GENOMIC DNA]</scope>
    <source>
        <strain evidence="3 4">FDS-564</strain>
    </source>
</reference>
<gene>
    <name evidence="3" type="ORF">SLS53_009270</name>
</gene>
<proteinExistence type="predicted"/>
<dbReference type="EMBL" id="JAJSPL020000073">
    <property type="protein sequence ID" value="KAK7729275.1"/>
    <property type="molecule type" value="Genomic_DNA"/>
</dbReference>
<evidence type="ECO:0000313" key="3">
    <source>
        <dbReference type="EMBL" id="KAK7729275.1"/>
    </source>
</evidence>
<dbReference type="InterPro" id="IPR054586">
    <property type="entry name" value="MACPF_1_fungal"/>
</dbReference>
<evidence type="ECO:0000259" key="2">
    <source>
        <dbReference type="Pfam" id="PF22693"/>
    </source>
</evidence>
<organism evidence="3 4">
    <name type="scientific">Cytospora paraplurivora</name>
    <dbReference type="NCBI Taxonomy" id="2898453"/>
    <lineage>
        <taxon>Eukaryota</taxon>
        <taxon>Fungi</taxon>
        <taxon>Dikarya</taxon>
        <taxon>Ascomycota</taxon>
        <taxon>Pezizomycotina</taxon>
        <taxon>Sordariomycetes</taxon>
        <taxon>Sordariomycetidae</taxon>
        <taxon>Diaporthales</taxon>
        <taxon>Cytosporaceae</taxon>
        <taxon>Cytospora</taxon>
    </lineage>
</organism>